<organism evidence="1 2">
    <name type="scientific">Gluconobacter morbifer G707</name>
    <dbReference type="NCBI Taxonomy" id="1088869"/>
    <lineage>
        <taxon>Bacteria</taxon>
        <taxon>Pseudomonadati</taxon>
        <taxon>Pseudomonadota</taxon>
        <taxon>Alphaproteobacteria</taxon>
        <taxon>Acetobacterales</taxon>
        <taxon>Acetobacteraceae</taxon>
        <taxon>Gluconobacter</taxon>
    </lineage>
</organism>
<dbReference type="AlphaFoldDB" id="G6XM82"/>
<evidence type="ECO:0000313" key="2">
    <source>
        <dbReference type="Proteomes" id="UP000004949"/>
    </source>
</evidence>
<evidence type="ECO:0000313" key="1">
    <source>
        <dbReference type="EMBL" id="EHH67170.1"/>
    </source>
</evidence>
<sequence length="38" mass="4278">MIAPITLGYSSLSYDPFLKIHLSVSVYFSVHAQRDHSP</sequence>
<comment type="caution">
    <text evidence="1">The sequence shown here is derived from an EMBL/GenBank/DDBJ whole genome shotgun (WGS) entry which is preliminary data.</text>
</comment>
<dbReference type="PATRIC" id="fig|1088869.3.peg.2593"/>
<gene>
    <name evidence="1" type="ORF">GMO_26000</name>
</gene>
<name>G6XM82_9PROT</name>
<proteinExistence type="predicted"/>
<accession>G6XM82</accession>
<dbReference type="Proteomes" id="UP000004949">
    <property type="component" value="Unassembled WGS sequence"/>
</dbReference>
<reference evidence="1 2" key="1">
    <citation type="submission" date="2011-10" db="EMBL/GenBank/DDBJ databases">
        <title>Genome sequence of Gluconobacter morbifer G707, isolated from Drosophila gut.</title>
        <authorList>
            <person name="Lee W.-J."/>
            <person name="Kim E.-K."/>
        </authorList>
    </citation>
    <scope>NUCLEOTIDE SEQUENCE [LARGE SCALE GENOMIC DNA]</scope>
    <source>
        <strain evidence="1 2">G707</strain>
    </source>
</reference>
<dbReference type="EMBL" id="AGQV01000012">
    <property type="protein sequence ID" value="EHH67170.1"/>
    <property type="molecule type" value="Genomic_DNA"/>
</dbReference>
<keyword evidence="2" id="KW-1185">Reference proteome</keyword>
<protein>
    <submittedName>
        <fullName evidence="1">Uncharacterized protein</fullName>
    </submittedName>
</protein>